<dbReference type="PANTHER" id="PTHR23511:SF34">
    <property type="entry name" value="SYNAPTIC VESICLE GLYCOPROTEIN 2"/>
    <property type="match status" value="1"/>
</dbReference>
<comment type="subcellular location">
    <subcellularLocation>
        <location evidence="1">Membrane</location>
        <topology evidence="1">Multi-pass membrane protein</topology>
    </subcellularLocation>
</comment>
<evidence type="ECO:0000313" key="9">
    <source>
        <dbReference type="EMBL" id="CAI3979217.1"/>
    </source>
</evidence>
<dbReference type="PANTHER" id="PTHR23511">
    <property type="entry name" value="SYNAPTIC VESICLE GLYCOPROTEIN 2"/>
    <property type="match status" value="1"/>
</dbReference>
<dbReference type="EMBL" id="CAMXCT010000467">
    <property type="protein sequence ID" value="CAI3979217.1"/>
    <property type="molecule type" value="Genomic_DNA"/>
</dbReference>
<feature type="transmembrane region" description="Helical" evidence="7">
    <location>
        <begin position="306"/>
        <end position="328"/>
    </location>
</feature>
<keyword evidence="5 7" id="KW-0472">Membrane</keyword>
<feature type="transmembrane region" description="Helical" evidence="7">
    <location>
        <begin position="140"/>
        <end position="161"/>
    </location>
</feature>
<dbReference type="Proteomes" id="UP001152797">
    <property type="component" value="Unassembled WGS sequence"/>
</dbReference>
<evidence type="ECO:0000256" key="2">
    <source>
        <dbReference type="ARBA" id="ARBA00022448"/>
    </source>
</evidence>
<feature type="domain" description="Major facilitator superfamily (MFS) profile" evidence="8">
    <location>
        <begin position="37"/>
        <end position="452"/>
    </location>
</feature>
<organism evidence="9">
    <name type="scientific">Cladocopium goreaui</name>
    <dbReference type="NCBI Taxonomy" id="2562237"/>
    <lineage>
        <taxon>Eukaryota</taxon>
        <taxon>Sar</taxon>
        <taxon>Alveolata</taxon>
        <taxon>Dinophyceae</taxon>
        <taxon>Suessiales</taxon>
        <taxon>Symbiodiniaceae</taxon>
        <taxon>Cladocopium</taxon>
    </lineage>
</organism>
<evidence type="ECO:0000256" key="1">
    <source>
        <dbReference type="ARBA" id="ARBA00004141"/>
    </source>
</evidence>
<proteinExistence type="predicted"/>
<dbReference type="OrthoDB" id="433512at2759"/>
<reference evidence="9" key="1">
    <citation type="submission" date="2022-10" db="EMBL/GenBank/DDBJ databases">
        <authorList>
            <person name="Chen Y."/>
            <person name="Dougan E. K."/>
            <person name="Chan C."/>
            <person name="Rhodes N."/>
            <person name="Thang M."/>
        </authorList>
    </citation>
    <scope>NUCLEOTIDE SEQUENCE</scope>
</reference>
<comment type="caution">
    <text evidence="9">The sequence shown here is derived from an EMBL/GenBank/DDBJ whole genome shotgun (WGS) entry which is preliminary data.</text>
</comment>
<accession>A0A9P1BT95</accession>
<dbReference type="AlphaFoldDB" id="A0A9P1BT95"/>
<dbReference type="InterPro" id="IPR036259">
    <property type="entry name" value="MFS_trans_sf"/>
</dbReference>
<dbReference type="EMBL" id="CAMXCT020000467">
    <property type="protein sequence ID" value="CAL1132592.1"/>
    <property type="molecule type" value="Genomic_DNA"/>
</dbReference>
<keyword evidence="11" id="KW-1185">Reference proteome</keyword>
<dbReference type="GO" id="GO:0016020">
    <property type="term" value="C:membrane"/>
    <property type="evidence" value="ECO:0007669"/>
    <property type="project" value="UniProtKB-SubCell"/>
</dbReference>
<keyword evidence="2" id="KW-0813">Transport</keyword>
<dbReference type="PROSITE" id="PS50850">
    <property type="entry name" value="MFS"/>
    <property type="match status" value="1"/>
</dbReference>
<dbReference type="SUPFAM" id="SSF103473">
    <property type="entry name" value="MFS general substrate transporter"/>
    <property type="match status" value="1"/>
</dbReference>
<dbReference type="InterPro" id="IPR020846">
    <property type="entry name" value="MFS_dom"/>
</dbReference>
<evidence type="ECO:0000259" key="8">
    <source>
        <dbReference type="PROSITE" id="PS50850"/>
    </source>
</evidence>
<feature type="transmembrane region" description="Helical" evidence="7">
    <location>
        <begin position="364"/>
        <end position="391"/>
    </location>
</feature>
<protein>
    <submittedName>
        <fullName evidence="10">Probable inorganic phosphate transporter 1-10 (OsPT10) (OsPht110) (H(+)/Pi cotransporter)</fullName>
    </submittedName>
</protein>
<feature type="transmembrane region" description="Helical" evidence="7">
    <location>
        <begin position="424"/>
        <end position="448"/>
    </location>
</feature>
<feature type="compositionally biased region" description="Low complexity" evidence="6">
    <location>
        <begin position="520"/>
        <end position="533"/>
    </location>
</feature>
<name>A0A9P1BT95_9DINO</name>
<feature type="transmembrane region" description="Helical" evidence="7">
    <location>
        <begin position="340"/>
        <end position="358"/>
    </location>
</feature>
<gene>
    <name evidence="9" type="ORF">C1SCF055_LOCUS7186</name>
</gene>
<evidence type="ECO:0000256" key="3">
    <source>
        <dbReference type="ARBA" id="ARBA00022692"/>
    </source>
</evidence>
<dbReference type="EMBL" id="CAMXCT030000467">
    <property type="protein sequence ID" value="CAL4766529.1"/>
    <property type="molecule type" value="Genomic_DNA"/>
</dbReference>
<sequence>MAGELEPMLSIKGRSSDLELQPFAQEEPAASRRCCGPGFVSSCSNFSIQYNYTCASIAAAIMLSDGGIVGEHANPDFPQPPWVERYLLGAVFMGSVIGMLLMGYLGDLMGIRPALILANGLTALGALTSSLLSWGSSEVVWTVILVSRVILGVGVGGNYPLSAAKAAESGKDTQVDAVQAANQAARAFFWQGPGQLAPYMVALPLLCLPSGEGITSVQFRLLLGIGAFPAGVVLLRSWQEEESDPRPGARENIGRREELHNLRHWWTLIGTAGSWFFFDVAFYGTVIFSPTILLKVFGEMESLSMLAVQAAAMIMVTIIGNTGSLAVVPRIGAKALNTTGLTLCCLAFAAFASVYQYWHDQHALQFGLLCTVNLALALPNIATFMLPVLLFPRSVRSTFHGISAAAAKIGALVGTILFPALEGYGIPTIMFTQAVLCGLGAACSYWFLDESDVDYVKVEMSTEQVQFQLVQTIGTLSPNALSEELSVDDEDLRNRQLAGFEDVKGQSTQKVDEEQACEVSSSSTSPTTSPKTSVPAKMNAVQRMRWLLRR</sequence>
<feature type="transmembrane region" description="Helical" evidence="7">
    <location>
        <begin position="86"/>
        <end position="105"/>
    </location>
</feature>
<feature type="transmembrane region" description="Helical" evidence="7">
    <location>
        <begin position="265"/>
        <end position="286"/>
    </location>
</feature>
<feature type="transmembrane region" description="Helical" evidence="7">
    <location>
        <begin position="398"/>
        <end position="418"/>
    </location>
</feature>
<reference evidence="10 11" key="2">
    <citation type="submission" date="2024-05" db="EMBL/GenBank/DDBJ databases">
        <authorList>
            <person name="Chen Y."/>
            <person name="Shah S."/>
            <person name="Dougan E. K."/>
            <person name="Thang M."/>
            <person name="Chan C."/>
        </authorList>
    </citation>
    <scope>NUCLEOTIDE SEQUENCE [LARGE SCALE GENOMIC DNA]</scope>
</reference>
<keyword evidence="3 7" id="KW-0812">Transmembrane</keyword>
<dbReference type="GO" id="GO:0022857">
    <property type="term" value="F:transmembrane transporter activity"/>
    <property type="evidence" value="ECO:0007669"/>
    <property type="project" value="InterPro"/>
</dbReference>
<feature type="region of interest" description="Disordered" evidence="6">
    <location>
        <begin position="504"/>
        <end position="538"/>
    </location>
</feature>
<evidence type="ECO:0000313" key="10">
    <source>
        <dbReference type="EMBL" id="CAL4766529.1"/>
    </source>
</evidence>
<evidence type="ECO:0000256" key="4">
    <source>
        <dbReference type="ARBA" id="ARBA00022989"/>
    </source>
</evidence>
<dbReference type="InterPro" id="IPR011701">
    <property type="entry name" value="MFS"/>
</dbReference>
<keyword evidence="4 7" id="KW-1133">Transmembrane helix</keyword>
<evidence type="ECO:0000256" key="6">
    <source>
        <dbReference type="SAM" id="MobiDB-lite"/>
    </source>
</evidence>
<evidence type="ECO:0000256" key="5">
    <source>
        <dbReference type="ARBA" id="ARBA00023136"/>
    </source>
</evidence>
<evidence type="ECO:0000256" key="7">
    <source>
        <dbReference type="SAM" id="Phobius"/>
    </source>
</evidence>
<feature type="transmembrane region" description="Helical" evidence="7">
    <location>
        <begin position="114"/>
        <end position="134"/>
    </location>
</feature>
<dbReference type="Gene3D" id="1.20.1250.20">
    <property type="entry name" value="MFS general substrate transporter like domains"/>
    <property type="match status" value="1"/>
</dbReference>
<dbReference type="Pfam" id="PF07690">
    <property type="entry name" value="MFS_1"/>
    <property type="match status" value="1"/>
</dbReference>
<evidence type="ECO:0000313" key="11">
    <source>
        <dbReference type="Proteomes" id="UP001152797"/>
    </source>
</evidence>